<dbReference type="GO" id="GO:0006271">
    <property type="term" value="P:DNA strand elongation involved in DNA replication"/>
    <property type="evidence" value="ECO:0007669"/>
    <property type="project" value="TreeGrafter"/>
</dbReference>
<dbReference type="Gene3D" id="3.40.50.300">
    <property type="entry name" value="P-loop containing nucleotide triphosphate hydrolases"/>
    <property type="match status" value="1"/>
</dbReference>
<dbReference type="GO" id="GO:0005524">
    <property type="term" value="F:ATP binding"/>
    <property type="evidence" value="ECO:0007669"/>
    <property type="project" value="InterPro"/>
</dbReference>
<dbReference type="InterPro" id="IPR031327">
    <property type="entry name" value="MCM"/>
</dbReference>
<comment type="caution">
    <text evidence="3">The sequence shown here is derived from an EMBL/GenBank/DDBJ whole genome shotgun (WGS) entry which is preliminary data.</text>
</comment>
<dbReference type="Proteomes" id="UP001202328">
    <property type="component" value="Unassembled WGS sequence"/>
</dbReference>
<keyword evidence="4" id="KW-1185">Reference proteome</keyword>
<dbReference type="Pfam" id="PF23191">
    <property type="entry name" value="WHD_MCM3_C"/>
    <property type="match status" value="1"/>
</dbReference>
<dbReference type="GO" id="GO:0003697">
    <property type="term" value="F:single-stranded DNA binding"/>
    <property type="evidence" value="ECO:0007669"/>
    <property type="project" value="TreeGrafter"/>
</dbReference>
<feature type="region of interest" description="Disordered" evidence="1">
    <location>
        <begin position="178"/>
        <end position="212"/>
    </location>
</feature>
<sequence length="349" mass="40548">MHHYRSANDGGDGRLRSGIEDNTDTGSSFYVKYNRTLHGKGERKLDTLTIQFLKKYIHYAKSRIQPKLKDEHMRNLERRVKMQWLVVKVSRCLSLFDPFSLYLASSDYLFFAQSGGGTLPITARTLKTIIHLSKLKLRSEVTKDDVDSSLKVLNFAIYHKELAEMEERELVREKELAKKQKADRAADTNNRASGGETAYPMKVDEPPPTPQATHAFSPERIEAFGSIFGQHMRANHLDFISIADIETVVNTGAAVQYTRQETVTLLKRLQEDNRLMIKEDMVHMRFPGFMDGDRYIKWDYRFRHGYLKHNPRQKRKTWAENDMRKRTRKIRAAPCLKDANLSEDKMDEC</sequence>
<accession>A0AAD4SWN8</accession>
<evidence type="ECO:0000313" key="4">
    <source>
        <dbReference type="Proteomes" id="UP001202328"/>
    </source>
</evidence>
<dbReference type="GO" id="GO:0005634">
    <property type="term" value="C:nucleus"/>
    <property type="evidence" value="ECO:0007669"/>
    <property type="project" value="TreeGrafter"/>
</dbReference>
<dbReference type="PANTHER" id="PTHR11630">
    <property type="entry name" value="DNA REPLICATION LICENSING FACTOR MCM FAMILY MEMBER"/>
    <property type="match status" value="1"/>
</dbReference>
<dbReference type="InterPro" id="IPR056575">
    <property type="entry name" value="WH_MCM3_C"/>
</dbReference>
<dbReference type="GO" id="GO:1902975">
    <property type="term" value="P:mitotic DNA replication initiation"/>
    <property type="evidence" value="ECO:0007669"/>
    <property type="project" value="TreeGrafter"/>
</dbReference>
<gene>
    <name evidence="3" type="ORF">MKW98_031047</name>
</gene>
<evidence type="ECO:0000259" key="2">
    <source>
        <dbReference type="Pfam" id="PF23191"/>
    </source>
</evidence>
<dbReference type="PANTHER" id="PTHR11630:SF46">
    <property type="entry name" value="DNA REPLICATION LICENSING FACTOR MCM3-RELATED"/>
    <property type="match status" value="1"/>
</dbReference>
<reference evidence="3" key="1">
    <citation type="submission" date="2022-04" db="EMBL/GenBank/DDBJ databases">
        <title>A functionally conserved STORR gene fusion in Papaver species that diverged 16.8 million years ago.</title>
        <authorList>
            <person name="Catania T."/>
        </authorList>
    </citation>
    <scope>NUCLEOTIDE SEQUENCE</scope>
    <source>
        <strain evidence="3">S-188037</strain>
    </source>
</reference>
<name>A0AAD4SWN8_9MAGN</name>
<evidence type="ECO:0000256" key="1">
    <source>
        <dbReference type="SAM" id="MobiDB-lite"/>
    </source>
</evidence>
<dbReference type="GO" id="GO:0042555">
    <property type="term" value="C:MCM complex"/>
    <property type="evidence" value="ECO:0007669"/>
    <property type="project" value="TreeGrafter"/>
</dbReference>
<dbReference type="AlphaFoldDB" id="A0AAD4SWN8"/>
<organism evidence="3 4">
    <name type="scientific">Papaver atlanticum</name>
    <dbReference type="NCBI Taxonomy" id="357466"/>
    <lineage>
        <taxon>Eukaryota</taxon>
        <taxon>Viridiplantae</taxon>
        <taxon>Streptophyta</taxon>
        <taxon>Embryophyta</taxon>
        <taxon>Tracheophyta</taxon>
        <taxon>Spermatophyta</taxon>
        <taxon>Magnoliopsida</taxon>
        <taxon>Ranunculales</taxon>
        <taxon>Papaveraceae</taxon>
        <taxon>Papaveroideae</taxon>
        <taxon>Papaver</taxon>
    </lineage>
</organism>
<dbReference type="GO" id="GO:0017116">
    <property type="term" value="F:single-stranded DNA helicase activity"/>
    <property type="evidence" value="ECO:0007669"/>
    <property type="project" value="TreeGrafter"/>
</dbReference>
<feature type="region of interest" description="Disordered" evidence="1">
    <location>
        <begin position="1"/>
        <end position="20"/>
    </location>
</feature>
<dbReference type="InterPro" id="IPR027417">
    <property type="entry name" value="P-loop_NTPase"/>
</dbReference>
<feature type="domain" description="MCM3-like winged helix" evidence="2">
    <location>
        <begin position="216"/>
        <end position="283"/>
    </location>
</feature>
<proteinExistence type="predicted"/>
<evidence type="ECO:0000313" key="3">
    <source>
        <dbReference type="EMBL" id="KAI3924796.1"/>
    </source>
</evidence>
<protein>
    <recommendedName>
        <fullName evidence="2">MCM3-like winged helix domain-containing protein</fullName>
    </recommendedName>
</protein>
<dbReference type="EMBL" id="JAJJMB010008256">
    <property type="protein sequence ID" value="KAI3924796.1"/>
    <property type="molecule type" value="Genomic_DNA"/>
</dbReference>
<dbReference type="GO" id="GO:0000727">
    <property type="term" value="P:double-strand break repair via break-induced replication"/>
    <property type="evidence" value="ECO:0007669"/>
    <property type="project" value="TreeGrafter"/>
</dbReference>